<organism evidence="13">
    <name type="scientific">Chlorella variabilis</name>
    <name type="common">Green alga</name>
    <dbReference type="NCBI Taxonomy" id="554065"/>
    <lineage>
        <taxon>Eukaryota</taxon>
        <taxon>Viridiplantae</taxon>
        <taxon>Chlorophyta</taxon>
        <taxon>core chlorophytes</taxon>
        <taxon>Trebouxiophyceae</taxon>
        <taxon>Chlorellales</taxon>
        <taxon>Chlorellaceae</taxon>
        <taxon>Chlorella clade</taxon>
        <taxon>Chlorella</taxon>
    </lineage>
</organism>
<dbReference type="UniPathway" id="UPA00028">
    <property type="reaction ID" value="UER00005"/>
</dbReference>
<keyword evidence="8" id="KW-0067">ATP-binding</keyword>
<evidence type="ECO:0000256" key="10">
    <source>
        <dbReference type="ARBA" id="ARBA00032806"/>
    </source>
</evidence>
<dbReference type="AlphaFoldDB" id="E1ZUA2"/>
<dbReference type="SUPFAM" id="SSF52374">
    <property type="entry name" value="Nucleotidylyl transferase"/>
    <property type="match status" value="1"/>
</dbReference>
<keyword evidence="7" id="KW-0547">Nucleotide-binding</keyword>
<comment type="similarity">
    <text evidence="2">Belongs to the pantothenate synthetase family.</text>
</comment>
<keyword evidence="13" id="KW-1185">Reference proteome</keyword>
<evidence type="ECO:0000256" key="7">
    <source>
        <dbReference type="ARBA" id="ARBA00022741"/>
    </source>
</evidence>
<dbReference type="CDD" id="cd00560">
    <property type="entry name" value="PanC"/>
    <property type="match status" value="1"/>
</dbReference>
<name>E1ZUA2_CHLVA</name>
<dbReference type="GO" id="GO:0004592">
    <property type="term" value="F:pantoate-beta-alanine ligase activity"/>
    <property type="evidence" value="ECO:0007669"/>
    <property type="project" value="UniProtKB-EC"/>
</dbReference>
<evidence type="ECO:0000256" key="9">
    <source>
        <dbReference type="ARBA" id="ARBA00029902"/>
    </source>
</evidence>
<dbReference type="InterPro" id="IPR004821">
    <property type="entry name" value="Cyt_trans-like"/>
</dbReference>
<dbReference type="OrthoDB" id="2020436at2759"/>
<evidence type="ECO:0000313" key="13">
    <source>
        <dbReference type="Proteomes" id="UP000008141"/>
    </source>
</evidence>
<dbReference type="NCBIfam" id="TIGR00125">
    <property type="entry name" value="cyt_tran_rel"/>
    <property type="match status" value="1"/>
</dbReference>
<evidence type="ECO:0000256" key="4">
    <source>
        <dbReference type="ARBA" id="ARBA00015647"/>
    </source>
</evidence>
<evidence type="ECO:0000256" key="5">
    <source>
        <dbReference type="ARBA" id="ARBA00022598"/>
    </source>
</evidence>
<gene>
    <name evidence="12" type="ORF">CHLNCDRAFT_28947</name>
</gene>
<dbReference type="GO" id="GO:0015940">
    <property type="term" value="P:pantothenate biosynthetic process"/>
    <property type="evidence" value="ECO:0007669"/>
    <property type="project" value="UniProtKB-UniPathway"/>
</dbReference>
<reference evidence="12 13" key="1">
    <citation type="journal article" date="2010" name="Plant Cell">
        <title>The Chlorella variabilis NC64A genome reveals adaptation to photosymbiosis, coevolution with viruses, and cryptic sex.</title>
        <authorList>
            <person name="Blanc G."/>
            <person name="Duncan G."/>
            <person name="Agarkova I."/>
            <person name="Borodovsky M."/>
            <person name="Gurnon J."/>
            <person name="Kuo A."/>
            <person name="Lindquist E."/>
            <person name="Lucas S."/>
            <person name="Pangilinan J."/>
            <person name="Polle J."/>
            <person name="Salamov A."/>
            <person name="Terry A."/>
            <person name="Yamada T."/>
            <person name="Dunigan D.D."/>
            <person name="Grigoriev I.V."/>
            <person name="Claverie J.M."/>
            <person name="Van Etten J.L."/>
        </authorList>
    </citation>
    <scope>NUCLEOTIDE SEQUENCE [LARGE SCALE GENOMIC DNA]</scope>
    <source>
        <strain evidence="12 13">NC64A</strain>
    </source>
</reference>
<dbReference type="InParanoid" id="E1ZUA2"/>
<comment type="catalytic activity">
    <reaction evidence="11">
        <text>(R)-pantoate + beta-alanine + ATP = (R)-pantothenate + AMP + diphosphate + H(+)</text>
        <dbReference type="Rhea" id="RHEA:10912"/>
        <dbReference type="ChEBI" id="CHEBI:15378"/>
        <dbReference type="ChEBI" id="CHEBI:15980"/>
        <dbReference type="ChEBI" id="CHEBI:29032"/>
        <dbReference type="ChEBI" id="CHEBI:30616"/>
        <dbReference type="ChEBI" id="CHEBI:33019"/>
        <dbReference type="ChEBI" id="CHEBI:57966"/>
        <dbReference type="ChEBI" id="CHEBI:456215"/>
        <dbReference type="EC" id="6.3.2.1"/>
    </reaction>
</comment>
<dbReference type="GeneID" id="17350027"/>
<dbReference type="OMA" id="CNHKLEP"/>
<keyword evidence="5" id="KW-0436">Ligase</keyword>
<dbReference type="EMBL" id="GL433939">
    <property type="protein sequence ID" value="EFN50593.1"/>
    <property type="molecule type" value="Genomic_DNA"/>
</dbReference>
<dbReference type="Gene3D" id="3.30.1300.10">
    <property type="entry name" value="Pantoate-beta-alanine ligase, C-terminal domain"/>
    <property type="match status" value="1"/>
</dbReference>
<dbReference type="GO" id="GO:0005524">
    <property type="term" value="F:ATP binding"/>
    <property type="evidence" value="ECO:0007669"/>
    <property type="project" value="UniProtKB-KW"/>
</dbReference>
<evidence type="ECO:0000256" key="8">
    <source>
        <dbReference type="ARBA" id="ARBA00022840"/>
    </source>
</evidence>
<evidence type="ECO:0000256" key="2">
    <source>
        <dbReference type="ARBA" id="ARBA00009256"/>
    </source>
</evidence>
<accession>E1ZUA2</accession>
<dbReference type="Pfam" id="PF02569">
    <property type="entry name" value="Pantoate_ligase"/>
    <property type="match status" value="1"/>
</dbReference>
<dbReference type="InterPro" id="IPR014729">
    <property type="entry name" value="Rossmann-like_a/b/a_fold"/>
</dbReference>
<dbReference type="RefSeq" id="XP_005842718.1">
    <property type="nucleotide sequence ID" value="XM_005842661.1"/>
</dbReference>
<keyword evidence="6" id="KW-0566">Pantothenate biosynthesis</keyword>
<evidence type="ECO:0000313" key="12">
    <source>
        <dbReference type="EMBL" id="EFN50593.1"/>
    </source>
</evidence>
<dbReference type="Gene3D" id="3.40.50.620">
    <property type="entry name" value="HUPs"/>
    <property type="match status" value="1"/>
</dbReference>
<dbReference type="eggNOG" id="KOG3042">
    <property type="taxonomic scope" value="Eukaryota"/>
</dbReference>
<evidence type="ECO:0000256" key="3">
    <source>
        <dbReference type="ARBA" id="ARBA00012219"/>
    </source>
</evidence>
<dbReference type="PANTHER" id="PTHR21299:SF1">
    <property type="entry name" value="PANTOATE--BETA-ALANINE LIGASE"/>
    <property type="match status" value="1"/>
</dbReference>
<evidence type="ECO:0000256" key="6">
    <source>
        <dbReference type="ARBA" id="ARBA00022655"/>
    </source>
</evidence>
<dbReference type="FunCoup" id="E1ZUA2">
    <property type="interactions" value="316"/>
</dbReference>
<dbReference type="HAMAP" id="MF_00158">
    <property type="entry name" value="PanC"/>
    <property type="match status" value="1"/>
</dbReference>
<comment type="pathway">
    <text evidence="1">Cofactor biosynthesis; (R)-pantothenate biosynthesis; (R)-pantothenate from (R)-pantoate and beta-alanine: step 1/1.</text>
</comment>
<sequence length="312" mass="34006">MGSIHVFHAAAAMRAFSREQRQQGKSIAFVPTMGYLHEGHISLVRAARERCDVVVASIYVNPTQFSRNEDFGLAPAPARALQDEDLRKLAEAGCAAVFMPQSLYHAGSSANGGSSSDTGMVVGASEGYDPQAHETWVSLDHLSQGLCAKTRPHFFRGVCTVVAKLFHIVEPDAAFFGRKDYQQWRVIERMVRDLDMAVEVVGMPILREPDGLAMSSRNALLAPEDRQRCVCISRALTQAREQACACTTTDAAQLQQQIVDQIAAGGGLEDYVEVVDAHTLRPLAGDVRGRHVLIAVAARFGNVRLIDNVEFG</sequence>
<dbReference type="InterPro" id="IPR003721">
    <property type="entry name" value="Pantoate_ligase"/>
</dbReference>
<evidence type="ECO:0000256" key="11">
    <source>
        <dbReference type="ARBA" id="ARBA00048258"/>
    </source>
</evidence>
<dbReference type="NCBIfam" id="TIGR00018">
    <property type="entry name" value="panC"/>
    <property type="match status" value="1"/>
</dbReference>
<dbReference type="KEGG" id="cvr:CHLNCDRAFT_28947"/>
<evidence type="ECO:0000256" key="1">
    <source>
        <dbReference type="ARBA" id="ARBA00004990"/>
    </source>
</evidence>
<dbReference type="EC" id="6.3.2.1" evidence="3"/>
<protein>
    <recommendedName>
        <fullName evidence="4">Pantoate--beta-alanine ligase</fullName>
        <ecNumber evidence="3">6.3.2.1</ecNumber>
    </recommendedName>
    <alternativeName>
        <fullName evidence="10">Pantoate-activating enzyme</fullName>
    </alternativeName>
    <alternativeName>
        <fullName evidence="9">Pantothenate synthetase</fullName>
    </alternativeName>
</protein>
<dbReference type="GO" id="GO:0005829">
    <property type="term" value="C:cytosol"/>
    <property type="evidence" value="ECO:0007669"/>
    <property type="project" value="TreeGrafter"/>
</dbReference>
<dbReference type="InterPro" id="IPR042176">
    <property type="entry name" value="Pantoate_ligase_C"/>
</dbReference>
<dbReference type="Proteomes" id="UP000008141">
    <property type="component" value="Unassembled WGS sequence"/>
</dbReference>
<dbReference type="PANTHER" id="PTHR21299">
    <property type="entry name" value="CYTIDYLATE KINASE/PANTOATE-BETA-ALANINE LIGASE"/>
    <property type="match status" value="1"/>
</dbReference>
<dbReference type="STRING" id="554065.E1ZUA2"/>
<proteinExistence type="inferred from homology"/>